<feature type="compositionally biased region" description="Basic and acidic residues" evidence="1">
    <location>
        <begin position="94"/>
        <end position="105"/>
    </location>
</feature>
<sequence>MNDRLSGTSIDQLKTMRMKDGAIISAMSTDEGMNSQYSNIDQLQNNQPPMRQHPQMQQLQTQQQPPSQLQLMQQYNQAKNKEVEDLARDLNESLEDLHRRDKRSPQDNIENLEIDPENENDGEEEKEKILEKKKNKNKTQESTIYMDKIPQILQEPLIILVLYVILSQSFVKNKIGEYIKQINPGPDCNVSFVGIVIYGIILAVLYVIFKKLLLR</sequence>
<proteinExistence type="predicted"/>
<keyword evidence="2" id="KW-1133">Transmembrane helix</keyword>
<evidence type="ECO:0000256" key="1">
    <source>
        <dbReference type="SAM" id="MobiDB-lite"/>
    </source>
</evidence>
<accession>A0A3G4ZV28</accession>
<evidence type="ECO:0000313" key="3">
    <source>
        <dbReference type="EMBL" id="AYV78756.1"/>
    </source>
</evidence>
<feature type="compositionally biased region" description="Low complexity" evidence="1">
    <location>
        <begin position="47"/>
        <end position="68"/>
    </location>
</feature>
<keyword evidence="2" id="KW-0812">Transmembrane</keyword>
<gene>
    <name evidence="3" type="ORF">Edafosvirus30_7</name>
</gene>
<feature type="region of interest" description="Disordered" evidence="1">
    <location>
        <begin position="39"/>
        <end position="68"/>
    </location>
</feature>
<feature type="compositionally biased region" description="Acidic residues" evidence="1">
    <location>
        <begin position="110"/>
        <end position="124"/>
    </location>
</feature>
<dbReference type="EMBL" id="MK072095">
    <property type="protein sequence ID" value="AYV78756.1"/>
    <property type="molecule type" value="Genomic_DNA"/>
</dbReference>
<organism evidence="3">
    <name type="scientific">Edafosvirus sp</name>
    <dbReference type="NCBI Taxonomy" id="2487765"/>
    <lineage>
        <taxon>Viruses</taxon>
        <taxon>Varidnaviria</taxon>
        <taxon>Bamfordvirae</taxon>
        <taxon>Nucleocytoviricota</taxon>
        <taxon>Megaviricetes</taxon>
        <taxon>Imitervirales</taxon>
        <taxon>Mimiviridae</taxon>
        <taxon>Klosneuvirinae</taxon>
    </lineage>
</organism>
<protein>
    <submittedName>
        <fullName evidence="3">Uncharacterized protein</fullName>
    </submittedName>
</protein>
<name>A0A3G4ZV28_9VIRU</name>
<keyword evidence="2" id="KW-0472">Membrane</keyword>
<reference evidence="3" key="1">
    <citation type="submission" date="2018-10" db="EMBL/GenBank/DDBJ databases">
        <title>Hidden diversity of soil giant viruses.</title>
        <authorList>
            <person name="Schulz F."/>
            <person name="Alteio L."/>
            <person name="Goudeau D."/>
            <person name="Ryan E.M."/>
            <person name="Malmstrom R.R."/>
            <person name="Blanchard J."/>
            <person name="Woyke T."/>
        </authorList>
    </citation>
    <scope>NUCLEOTIDE SEQUENCE</scope>
    <source>
        <strain evidence="3">EDV1</strain>
    </source>
</reference>
<evidence type="ECO:0000256" key="2">
    <source>
        <dbReference type="SAM" id="Phobius"/>
    </source>
</evidence>
<feature type="transmembrane region" description="Helical" evidence="2">
    <location>
        <begin position="190"/>
        <end position="209"/>
    </location>
</feature>
<feature type="region of interest" description="Disordered" evidence="1">
    <location>
        <begin position="94"/>
        <end position="137"/>
    </location>
</feature>